<dbReference type="GeneID" id="113146653"/>
<feature type="domain" description="YjeF N-terminal" evidence="11">
    <location>
        <begin position="1"/>
        <end position="191"/>
    </location>
</feature>
<dbReference type="AlphaFoldDB" id="A0A6P6RTL8"/>
<comment type="catalytic activity">
    <reaction evidence="2">
        <text>(6R)-NADPHX = (6S)-NADPHX</text>
        <dbReference type="Rhea" id="RHEA:32227"/>
        <dbReference type="ChEBI" id="CHEBI:64076"/>
        <dbReference type="ChEBI" id="CHEBI:64077"/>
        <dbReference type="EC" id="5.1.99.6"/>
    </reaction>
</comment>
<dbReference type="InterPro" id="IPR036652">
    <property type="entry name" value="YjeF_N_dom_sf"/>
</dbReference>
<accession>A0A6P6RTL8</accession>
<dbReference type="EC" id="5.1.99.6" evidence="3"/>
<evidence type="ECO:0000313" key="13">
    <source>
        <dbReference type="RefSeq" id="XP_026190445.1"/>
    </source>
</evidence>
<keyword evidence="4" id="KW-0479">Metal-binding</keyword>
<feature type="region of interest" description="Disordered" evidence="10">
    <location>
        <begin position="211"/>
        <end position="232"/>
    </location>
</feature>
<evidence type="ECO:0000256" key="7">
    <source>
        <dbReference type="ARBA" id="ARBA00022958"/>
    </source>
</evidence>
<evidence type="ECO:0000256" key="3">
    <source>
        <dbReference type="ARBA" id="ARBA00012228"/>
    </source>
</evidence>
<evidence type="ECO:0000256" key="5">
    <source>
        <dbReference type="ARBA" id="ARBA00022741"/>
    </source>
</evidence>
<name>A0A6P6RTL8_9EIME</name>
<dbReference type="Gene3D" id="3.40.50.10260">
    <property type="entry name" value="YjeF N-terminal domain"/>
    <property type="match status" value="1"/>
</dbReference>
<dbReference type="NCBIfam" id="TIGR00197">
    <property type="entry name" value="yjeF_nterm"/>
    <property type="match status" value="1"/>
</dbReference>
<evidence type="ECO:0000256" key="4">
    <source>
        <dbReference type="ARBA" id="ARBA00022723"/>
    </source>
</evidence>
<keyword evidence="12" id="KW-1185">Reference proteome</keyword>
<keyword evidence="6" id="KW-0521">NADP</keyword>
<dbReference type="PANTHER" id="PTHR13232">
    <property type="entry name" value="NAD(P)H-HYDRATE EPIMERASE"/>
    <property type="match status" value="1"/>
</dbReference>
<evidence type="ECO:0000256" key="1">
    <source>
        <dbReference type="ARBA" id="ARBA00000013"/>
    </source>
</evidence>
<reference evidence="13" key="1">
    <citation type="submission" date="2025-08" db="UniProtKB">
        <authorList>
            <consortium name="RefSeq"/>
        </authorList>
    </citation>
    <scope>IDENTIFICATION</scope>
</reference>
<feature type="compositionally biased region" description="Gly residues" evidence="10">
    <location>
        <begin position="281"/>
        <end position="290"/>
    </location>
</feature>
<evidence type="ECO:0000256" key="2">
    <source>
        <dbReference type="ARBA" id="ARBA00000909"/>
    </source>
</evidence>
<protein>
    <recommendedName>
        <fullName evidence="3">NAD(P)H-hydrate epimerase</fullName>
        <ecNumber evidence="3">5.1.99.6</ecNumber>
    </recommendedName>
</protein>
<dbReference type="InterPro" id="IPR032976">
    <property type="entry name" value="YJEFN_prot_NAXE-like"/>
</dbReference>
<dbReference type="SUPFAM" id="SSF64153">
    <property type="entry name" value="YjeF N-terminal domain-like"/>
    <property type="match status" value="1"/>
</dbReference>
<dbReference type="GO" id="GO:0046872">
    <property type="term" value="F:metal ion binding"/>
    <property type="evidence" value="ECO:0007669"/>
    <property type="project" value="UniProtKB-KW"/>
</dbReference>
<dbReference type="PANTHER" id="PTHR13232:SF10">
    <property type="entry name" value="NAD(P)H-HYDRATE EPIMERASE"/>
    <property type="match status" value="1"/>
</dbReference>
<gene>
    <name evidence="13" type="primary">LOC113146653</name>
</gene>
<keyword evidence="8" id="KW-0520">NAD</keyword>
<dbReference type="GO" id="GO:0005739">
    <property type="term" value="C:mitochondrion"/>
    <property type="evidence" value="ECO:0007669"/>
    <property type="project" value="TreeGrafter"/>
</dbReference>
<keyword evidence="5" id="KW-0547">Nucleotide-binding</keyword>
<evidence type="ECO:0000256" key="9">
    <source>
        <dbReference type="ARBA" id="ARBA00023235"/>
    </source>
</evidence>
<dbReference type="RefSeq" id="XP_026190445.1">
    <property type="nucleotide sequence ID" value="XM_026334660.1"/>
</dbReference>
<evidence type="ECO:0000259" key="11">
    <source>
        <dbReference type="PROSITE" id="PS51385"/>
    </source>
</evidence>
<evidence type="ECO:0000313" key="12">
    <source>
        <dbReference type="Proteomes" id="UP000515125"/>
    </source>
</evidence>
<dbReference type="InterPro" id="IPR004443">
    <property type="entry name" value="YjeF_N_dom"/>
</dbReference>
<comment type="catalytic activity">
    <reaction evidence="1">
        <text>(6R)-NADHX = (6S)-NADHX</text>
        <dbReference type="Rhea" id="RHEA:32215"/>
        <dbReference type="ChEBI" id="CHEBI:64074"/>
        <dbReference type="ChEBI" id="CHEBI:64075"/>
        <dbReference type="EC" id="5.1.99.6"/>
    </reaction>
</comment>
<keyword evidence="9" id="KW-0413">Isomerase</keyword>
<feature type="region of interest" description="Disordered" evidence="10">
    <location>
        <begin position="268"/>
        <end position="290"/>
    </location>
</feature>
<dbReference type="GO" id="GO:0000166">
    <property type="term" value="F:nucleotide binding"/>
    <property type="evidence" value="ECO:0007669"/>
    <property type="project" value="UniProtKB-KW"/>
</dbReference>
<evidence type="ECO:0000256" key="6">
    <source>
        <dbReference type="ARBA" id="ARBA00022857"/>
    </source>
</evidence>
<dbReference type="Pfam" id="PF03853">
    <property type="entry name" value="YjeF_N"/>
    <property type="match status" value="1"/>
</dbReference>
<evidence type="ECO:0000256" key="10">
    <source>
        <dbReference type="SAM" id="MobiDB-lite"/>
    </source>
</evidence>
<sequence length="290" mass="31359">MELAGLSVACAVFSCFAEVTKRQPNAEARVLVIIGPGNNGGDGLVAARHLRLFGVQADVVCPVEPKKELYKDLLQQAKEHEAQVFRELPEDVSDYHLIIDAIFGFGFKGAPRAPYAAILERIQAEQIPVFAVDVPSGWDVDTGKRGELRLFPAALISLTAPKKFAQNFKGIHFLGGRFLPQSLKQKYGLVLPDYQASFAFFLQGQPASSACRTPQALNPKGANPPQDSQSLAEPLCLPLHTPNLQTPNEKPVGLRKCLVSPSDIRRERRAGVGALKAEGALRGGGAKRTT</sequence>
<evidence type="ECO:0000256" key="8">
    <source>
        <dbReference type="ARBA" id="ARBA00023027"/>
    </source>
</evidence>
<dbReference type="PROSITE" id="PS51385">
    <property type="entry name" value="YJEF_N"/>
    <property type="match status" value="1"/>
</dbReference>
<organism evidence="12 13">
    <name type="scientific">Cyclospora cayetanensis</name>
    <dbReference type="NCBI Taxonomy" id="88456"/>
    <lineage>
        <taxon>Eukaryota</taxon>
        <taxon>Sar</taxon>
        <taxon>Alveolata</taxon>
        <taxon>Apicomplexa</taxon>
        <taxon>Conoidasida</taxon>
        <taxon>Coccidia</taxon>
        <taxon>Eucoccidiorida</taxon>
        <taxon>Eimeriorina</taxon>
        <taxon>Eimeriidae</taxon>
        <taxon>Cyclospora</taxon>
    </lineage>
</organism>
<keyword evidence="7" id="KW-0630">Potassium</keyword>
<dbReference type="Proteomes" id="UP000515125">
    <property type="component" value="Unplaced"/>
</dbReference>
<proteinExistence type="predicted"/>
<dbReference type="GO" id="GO:0052856">
    <property type="term" value="F:NAD(P)HX epimerase activity"/>
    <property type="evidence" value="ECO:0007669"/>
    <property type="project" value="UniProtKB-EC"/>
</dbReference>
<dbReference type="OrthoDB" id="10064708at2759"/>